<dbReference type="KEGG" id="madi:A7U43_28535"/>
<reference evidence="1 2" key="1">
    <citation type="submission" date="2016-05" db="EMBL/GenBank/DDBJ databases">
        <title>Complete genome sequence of a phthalic acid esters degrading Mycobacterium sp. YC-RL4.</title>
        <authorList>
            <person name="Ren L."/>
            <person name="Fan S."/>
            <person name="Ruth N."/>
            <person name="Jia Y."/>
            <person name="Wang J."/>
            <person name="Qiao C."/>
        </authorList>
    </citation>
    <scope>NUCLEOTIDE SEQUENCE [LARGE SCALE GENOMIC DNA]</scope>
    <source>
        <strain evidence="1 2">YC-RL4</strain>
        <plasmid evidence="2">pmyc1</plasmid>
    </source>
</reference>
<dbReference type="InterPro" id="IPR035944">
    <property type="entry name" value="YfbM-like_sf"/>
</dbReference>
<dbReference type="Gene3D" id="3.40.1760.10">
    <property type="entry name" value="YfbM-like super family"/>
    <property type="match status" value="1"/>
</dbReference>
<dbReference type="Proteomes" id="UP000077143">
    <property type="component" value="Plasmid pMYC1"/>
</dbReference>
<geneLocation type="plasmid" evidence="2">
    <name>pmyc1</name>
</geneLocation>
<evidence type="ECO:0000313" key="2">
    <source>
        <dbReference type="Proteomes" id="UP000077143"/>
    </source>
</evidence>
<dbReference type="AlphaFoldDB" id="A0A172UWV3"/>
<dbReference type="RefSeq" id="WP_068004274.1">
    <property type="nucleotide sequence ID" value="NZ_CP015597.1"/>
</dbReference>
<dbReference type="OrthoDB" id="5354816at2"/>
<proteinExistence type="predicted"/>
<accession>A0A172UWV3</accession>
<keyword evidence="2" id="KW-1185">Reference proteome</keyword>
<protein>
    <submittedName>
        <fullName evidence="1">Uncharacterized protein</fullName>
    </submittedName>
</protein>
<keyword evidence="1" id="KW-0614">Plasmid</keyword>
<dbReference type="Pfam" id="PF08974">
    <property type="entry name" value="DUF1877"/>
    <property type="match status" value="1"/>
</dbReference>
<organism evidence="1 2">
    <name type="scientific">Mycobacterium adipatum</name>
    <dbReference type="NCBI Taxonomy" id="1682113"/>
    <lineage>
        <taxon>Bacteria</taxon>
        <taxon>Bacillati</taxon>
        <taxon>Actinomycetota</taxon>
        <taxon>Actinomycetes</taxon>
        <taxon>Mycobacteriales</taxon>
        <taxon>Mycobacteriaceae</taxon>
        <taxon>Mycobacterium</taxon>
    </lineage>
</organism>
<gene>
    <name evidence="1" type="ORF">A7U43_28535</name>
</gene>
<evidence type="ECO:0000313" key="1">
    <source>
        <dbReference type="EMBL" id="ANE83460.1"/>
    </source>
</evidence>
<sequence length="139" mass="14671">MGVVTSLVQATAEQLDGFVSEPAAIQDFLWRTPRPPSAYLDKSVEAIQAVLDASLVVVSIAPQRMPGQPIVDAGGGVYFALYPDVLRSMTGALAPVSREVLAAKLGDGNRDYVLANYDTLSAFLVQAVHDGVGAIMSHN</sequence>
<name>A0A172UWV3_9MYCO</name>
<dbReference type="InterPro" id="IPR015068">
    <property type="entry name" value="DUF1877"/>
</dbReference>
<dbReference type="EMBL" id="CP015597">
    <property type="protein sequence ID" value="ANE83460.1"/>
    <property type="molecule type" value="Genomic_DNA"/>
</dbReference>